<evidence type="ECO:0000313" key="2">
    <source>
        <dbReference type="Proteomes" id="UP000316621"/>
    </source>
</evidence>
<evidence type="ECO:0000313" key="1">
    <source>
        <dbReference type="EMBL" id="RZC58031.1"/>
    </source>
</evidence>
<accession>A0A4Y7JDQ3</accession>
<dbReference type="Gramene" id="RZC58031">
    <property type="protein sequence ID" value="RZC58031"/>
    <property type="gene ID" value="C5167_005333"/>
</dbReference>
<organism evidence="1 2">
    <name type="scientific">Papaver somniferum</name>
    <name type="common">Opium poppy</name>
    <dbReference type="NCBI Taxonomy" id="3469"/>
    <lineage>
        <taxon>Eukaryota</taxon>
        <taxon>Viridiplantae</taxon>
        <taxon>Streptophyta</taxon>
        <taxon>Embryophyta</taxon>
        <taxon>Tracheophyta</taxon>
        <taxon>Spermatophyta</taxon>
        <taxon>Magnoliopsida</taxon>
        <taxon>Ranunculales</taxon>
        <taxon>Papaveraceae</taxon>
        <taxon>Papaveroideae</taxon>
        <taxon>Papaver</taxon>
    </lineage>
</organism>
<name>A0A4Y7JDQ3_PAPSO</name>
<sequence length="138" mass="16310">METTLQCEHGLEKFKISIFDVVNVTYRYYEGKERMWGIHTTVECKDGDVEKMVEEIKDILNAHDDVKCNSKLVMMDSLCPKNNKIIVMSFVTCSKLRSPPYVHYMEVRRKVLSEIDEIQRKHEVRRKVLLEIEEVLSK</sequence>
<protein>
    <submittedName>
        <fullName evidence="1">Uncharacterized protein</fullName>
    </submittedName>
</protein>
<dbReference type="AlphaFoldDB" id="A0A4Y7JDQ3"/>
<keyword evidence="2" id="KW-1185">Reference proteome</keyword>
<dbReference type="Proteomes" id="UP000316621">
    <property type="component" value="Chromosome 4"/>
</dbReference>
<reference evidence="1 2" key="1">
    <citation type="journal article" date="2018" name="Science">
        <title>The opium poppy genome and morphinan production.</title>
        <authorList>
            <person name="Guo L."/>
            <person name="Winzer T."/>
            <person name="Yang X."/>
            <person name="Li Y."/>
            <person name="Ning Z."/>
            <person name="He Z."/>
            <person name="Teodor R."/>
            <person name="Lu Y."/>
            <person name="Bowser T.A."/>
            <person name="Graham I.A."/>
            <person name="Ye K."/>
        </authorList>
    </citation>
    <scope>NUCLEOTIDE SEQUENCE [LARGE SCALE GENOMIC DNA]</scope>
    <source>
        <strain evidence="2">cv. HN1</strain>
        <tissue evidence="1">Leaves</tissue>
    </source>
</reference>
<proteinExistence type="predicted"/>
<dbReference type="EMBL" id="CM010718">
    <property type="protein sequence ID" value="RZC58031.1"/>
    <property type="molecule type" value="Genomic_DNA"/>
</dbReference>
<gene>
    <name evidence="1" type="ORF">C5167_005333</name>
</gene>